<reference evidence="12" key="3">
    <citation type="journal article" date="2019" name="New Phytol.">
        <title>Evolutionary origin of O-acetyltransferases responsible for glucomannan acetylation in land plants.</title>
        <authorList>
            <person name="Zhong R."/>
            <person name="Cui D."/>
            <person name="Ye Z.H."/>
        </authorList>
    </citation>
    <scope>NUCLEOTIDE SEQUENCE</scope>
</reference>
<dbReference type="EnsemblPlants" id="Pp3c7_23520V3.1">
    <property type="protein sequence ID" value="Pp3c7_23520V3.1"/>
    <property type="gene ID" value="Pp3c7_23520"/>
</dbReference>
<dbReference type="OMA" id="PACKNEI"/>
<dbReference type="GO" id="GO:0016020">
    <property type="term" value="C:membrane"/>
    <property type="evidence" value="ECO:0007669"/>
    <property type="project" value="UniProtKB-SubCell"/>
</dbReference>
<sequence length="597" mass="66329">MGKGQEMAMCDVEKASGRVLLSDLGVPRQRKLVCIALFVALLPFAIMRSYLFYTSSNVPSENNGFFQGQRAPESLNYNPSGEDVSESTDVMDSPNDSSSSTQTDNDPTGTGNEVDGSEPSISGGKNSNSTSVDGEDNESEAKDSGMKNPNFGESDFKSTNASASGTEDGNNVSSSSFLEDSGGEPPVNNSTAVYNSTVEGDTSVNDTRRADESSKEGKTGEIVMEGTPPTPTSHDTSYGPTSQGECNLEQGKWIPDSTSPQYNSTTCRFIQGHQNCHKNGRPDDGYLYWKWKPEQCDLPKIDAPSFLTAMRNRSMVFAGDSIARNQFQSLLCVLVQVEDPKNTYHTEDDRFNTYLFRSFNFTLSIHWSPYLVRVEDKSITWPDNTTETVKHIYVDELDEVWVKAAVGVDILHISTGQWWYKKAMYFEKGNLLGCHGLPACKNEIGFDPPYNKAIANILKGSLTIPGFSGTTVYRSFTPEHFEDGDWDSGGRCPRTTPGGVPMSFLTKWMYDIQMRQFKNTTEELGVVAKDRLKLLRITHLSQMRPDGHPNSYRTKDDKAKDKRGNIIPNDCLHWCLPGPIDTWNDMLVHSLRDVIFK</sequence>
<feature type="compositionally biased region" description="Low complexity" evidence="7">
    <location>
        <begin position="92"/>
        <end position="108"/>
    </location>
</feature>
<gene>
    <name evidence="13" type="primary">LOC112285171</name>
    <name evidence="11" type="ORF">PHYPA_010760</name>
</gene>
<dbReference type="Pfam" id="PF13839">
    <property type="entry name" value="PC-Esterase"/>
    <property type="match status" value="1"/>
</dbReference>
<evidence type="ECO:0000313" key="12">
    <source>
        <dbReference type="EMBL" id="QDE12525.1"/>
    </source>
</evidence>
<evidence type="ECO:0000256" key="1">
    <source>
        <dbReference type="ARBA" id="ARBA00004167"/>
    </source>
</evidence>
<dbReference type="GO" id="GO:0016413">
    <property type="term" value="F:O-acetyltransferase activity"/>
    <property type="evidence" value="ECO:0000318"/>
    <property type="project" value="GO_Central"/>
</dbReference>
<dbReference type="GeneID" id="112285171"/>
<evidence type="ECO:0000259" key="10">
    <source>
        <dbReference type="Pfam" id="PF14416"/>
    </source>
</evidence>
<dbReference type="Proteomes" id="UP000006727">
    <property type="component" value="Chromosome 7"/>
</dbReference>
<evidence type="ECO:0000313" key="13">
    <source>
        <dbReference type="EnsemblPlants" id="Pp3c7_23520V3.1"/>
    </source>
</evidence>
<dbReference type="AlphaFoldDB" id="A0A2K1KCR2"/>
<dbReference type="InterPro" id="IPR029962">
    <property type="entry name" value="TBL"/>
</dbReference>
<dbReference type="EnsemblPlants" id="Pp3c7_23520V3.2">
    <property type="protein sequence ID" value="Pp3c7_23520V3.2"/>
    <property type="gene ID" value="Pp3c7_23520"/>
</dbReference>
<evidence type="ECO:0000256" key="3">
    <source>
        <dbReference type="ARBA" id="ARBA00022692"/>
    </source>
</evidence>
<evidence type="ECO:0000256" key="8">
    <source>
        <dbReference type="SAM" id="Phobius"/>
    </source>
</evidence>
<keyword evidence="12" id="KW-0808">Transferase</keyword>
<feature type="compositionally biased region" description="Polar residues" evidence="7">
    <location>
        <begin position="157"/>
        <end position="178"/>
    </location>
</feature>
<feature type="compositionally biased region" description="Polar residues" evidence="7">
    <location>
        <begin position="119"/>
        <end position="132"/>
    </location>
</feature>
<feature type="compositionally biased region" description="Polar residues" evidence="7">
    <location>
        <begin position="232"/>
        <end position="245"/>
    </location>
</feature>
<name>A0A2K1KCR2_PHYPA</name>
<accession>A0A2K1KCR2</accession>
<feature type="transmembrane region" description="Helical" evidence="8">
    <location>
        <begin position="32"/>
        <end position="53"/>
    </location>
</feature>
<evidence type="ECO:0000256" key="4">
    <source>
        <dbReference type="ARBA" id="ARBA00022968"/>
    </source>
</evidence>
<keyword evidence="14" id="KW-1185">Reference proteome</keyword>
<feature type="compositionally biased region" description="Polar residues" evidence="7">
    <location>
        <begin position="187"/>
        <end position="205"/>
    </location>
</feature>
<evidence type="ECO:0000256" key="5">
    <source>
        <dbReference type="ARBA" id="ARBA00022989"/>
    </source>
</evidence>
<feature type="region of interest" description="Disordered" evidence="7">
    <location>
        <begin position="64"/>
        <end position="259"/>
    </location>
</feature>
<reference evidence="11 14" key="2">
    <citation type="journal article" date="2018" name="Plant J.">
        <title>The Physcomitrella patens chromosome-scale assembly reveals moss genome structure and evolution.</title>
        <authorList>
            <person name="Lang D."/>
            <person name="Ullrich K.K."/>
            <person name="Murat F."/>
            <person name="Fuchs J."/>
            <person name="Jenkins J."/>
            <person name="Haas F.B."/>
            <person name="Piednoel M."/>
            <person name="Gundlach H."/>
            <person name="Van Bel M."/>
            <person name="Meyberg R."/>
            <person name="Vives C."/>
            <person name="Morata J."/>
            <person name="Symeonidi A."/>
            <person name="Hiss M."/>
            <person name="Muchero W."/>
            <person name="Kamisugi Y."/>
            <person name="Saleh O."/>
            <person name="Blanc G."/>
            <person name="Decker E.L."/>
            <person name="van Gessel N."/>
            <person name="Grimwood J."/>
            <person name="Hayes R.D."/>
            <person name="Graham S.W."/>
            <person name="Gunter L.E."/>
            <person name="McDaniel S.F."/>
            <person name="Hoernstein S.N.W."/>
            <person name="Larsson A."/>
            <person name="Li F.W."/>
            <person name="Perroud P.F."/>
            <person name="Phillips J."/>
            <person name="Ranjan P."/>
            <person name="Rokshar D.S."/>
            <person name="Rothfels C.J."/>
            <person name="Schneider L."/>
            <person name="Shu S."/>
            <person name="Stevenson D.W."/>
            <person name="Thummler F."/>
            <person name="Tillich M."/>
            <person name="Villarreal Aguilar J.C."/>
            <person name="Widiez T."/>
            <person name="Wong G.K."/>
            <person name="Wymore A."/>
            <person name="Zhang Y."/>
            <person name="Zimmer A.D."/>
            <person name="Quatrano R.S."/>
            <person name="Mayer K.F.X."/>
            <person name="Goodstein D."/>
            <person name="Casacuberta J.M."/>
            <person name="Vandepoele K."/>
            <person name="Reski R."/>
            <person name="Cuming A.C."/>
            <person name="Tuskan G.A."/>
            <person name="Maumus F."/>
            <person name="Salse J."/>
            <person name="Schmutz J."/>
            <person name="Rensing S.A."/>
        </authorList>
    </citation>
    <scope>NUCLEOTIDE SEQUENCE [LARGE SCALE GENOMIC DNA]</scope>
    <source>
        <strain evidence="13 14">cv. Gransden 2004</strain>
    </source>
</reference>
<evidence type="ECO:0000313" key="11">
    <source>
        <dbReference type="EMBL" id="PNR51573.1"/>
    </source>
</evidence>
<evidence type="ECO:0000256" key="6">
    <source>
        <dbReference type="ARBA" id="ARBA00023136"/>
    </source>
</evidence>
<reference evidence="11 14" key="1">
    <citation type="journal article" date="2008" name="Science">
        <title>The Physcomitrella genome reveals evolutionary insights into the conquest of land by plants.</title>
        <authorList>
            <person name="Rensing S."/>
            <person name="Lang D."/>
            <person name="Zimmer A."/>
            <person name="Terry A."/>
            <person name="Salamov A."/>
            <person name="Shapiro H."/>
            <person name="Nishiyama T."/>
            <person name="Perroud P.-F."/>
            <person name="Lindquist E."/>
            <person name="Kamisugi Y."/>
            <person name="Tanahashi T."/>
            <person name="Sakakibara K."/>
            <person name="Fujita T."/>
            <person name="Oishi K."/>
            <person name="Shin-I T."/>
            <person name="Kuroki Y."/>
            <person name="Toyoda A."/>
            <person name="Suzuki Y."/>
            <person name="Hashimoto A."/>
            <person name="Yamaguchi K."/>
            <person name="Sugano A."/>
            <person name="Kohara Y."/>
            <person name="Fujiyama A."/>
            <person name="Anterola A."/>
            <person name="Aoki S."/>
            <person name="Ashton N."/>
            <person name="Barbazuk W.B."/>
            <person name="Barker E."/>
            <person name="Bennetzen J."/>
            <person name="Bezanilla M."/>
            <person name="Blankenship R."/>
            <person name="Cho S.H."/>
            <person name="Dutcher S."/>
            <person name="Estelle M."/>
            <person name="Fawcett J.A."/>
            <person name="Gundlach H."/>
            <person name="Hanada K."/>
            <person name="Heyl A."/>
            <person name="Hicks K.A."/>
            <person name="Hugh J."/>
            <person name="Lohr M."/>
            <person name="Mayer K."/>
            <person name="Melkozernov A."/>
            <person name="Murata T."/>
            <person name="Nelson D."/>
            <person name="Pils B."/>
            <person name="Prigge M."/>
            <person name="Reiss B."/>
            <person name="Renner T."/>
            <person name="Rombauts S."/>
            <person name="Rushton P."/>
            <person name="Sanderfoot A."/>
            <person name="Schween G."/>
            <person name="Shiu S.-H."/>
            <person name="Stueber K."/>
            <person name="Theodoulou F.L."/>
            <person name="Tu H."/>
            <person name="Van de Peer Y."/>
            <person name="Verrier P.J."/>
            <person name="Waters E."/>
            <person name="Wood A."/>
            <person name="Yang L."/>
            <person name="Cove D."/>
            <person name="Cuming A."/>
            <person name="Hasebe M."/>
            <person name="Lucas S."/>
            <person name="Mishler D.B."/>
            <person name="Reski R."/>
            <person name="Grigoriev I."/>
            <person name="Quatrano R.S."/>
            <person name="Boore J.L."/>
        </authorList>
    </citation>
    <scope>NUCLEOTIDE SEQUENCE [LARGE SCALE GENOMIC DNA]</scope>
    <source>
        <strain evidence="13 14">cv. Gransden 2004</strain>
    </source>
</reference>
<evidence type="ECO:0000256" key="2">
    <source>
        <dbReference type="ARBA" id="ARBA00007727"/>
    </source>
</evidence>
<dbReference type="FunCoup" id="A0A2K1KCR2">
    <property type="interactions" value="691"/>
</dbReference>
<reference evidence="13" key="4">
    <citation type="submission" date="2020-12" db="UniProtKB">
        <authorList>
            <consortium name="EnsemblPlants"/>
        </authorList>
    </citation>
    <scope>IDENTIFICATION</scope>
</reference>
<dbReference type="Gramene" id="Pp3c7_23520V3.1">
    <property type="protein sequence ID" value="Pp3c7_23520V3.1"/>
    <property type="gene ID" value="Pp3c7_23520"/>
</dbReference>
<dbReference type="PaxDb" id="3218-PP1S2_52V6.1"/>
<dbReference type="RefSeq" id="XP_024381548.1">
    <property type="nucleotide sequence ID" value="XM_024525780.2"/>
</dbReference>
<dbReference type="KEGG" id="ppp:112285171"/>
<keyword evidence="6 8" id="KW-0472">Membrane</keyword>
<feature type="domain" description="Trichome birefringence-like N-terminal" evidence="10">
    <location>
        <begin position="245"/>
        <end position="297"/>
    </location>
</feature>
<feature type="compositionally biased region" description="Basic and acidic residues" evidence="7">
    <location>
        <begin position="206"/>
        <end position="219"/>
    </location>
</feature>
<proteinExistence type="evidence at transcript level"/>
<dbReference type="EMBL" id="ABEU02000007">
    <property type="protein sequence ID" value="PNR51573.1"/>
    <property type="molecule type" value="Genomic_DNA"/>
</dbReference>
<dbReference type="OrthoDB" id="630188at2759"/>
<keyword evidence="5 8" id="KW-1133">Transmembrane helix</keyword>
<dbReference type="PANTHER" id="PTHR32285:SF48">
    <property type="entry name" value="PROTEIN TRICHOME BIREFRINGENCE-LIKE 19"/>
    <property type="match status" value="1"/>
</dbReference>
<dbReference type="InterPro" id="IPR025846">
    <property type="entry name" value="TBL_N"/>
</dbReference>
<dbReference type="Gramene" id="Pp3c7_23520V3.2">
    <property type="protein sequence ID" value="Pp3c7_23520V3.2"/>
    <property type="gene ID" value="Pp3c7_23520"/>
</dbReference>
<feature type="domain" description="Trichome birefringence-like C-terminal" evidence="9">
    <location>
        <begin position="298"/>
        <end position="589"/>
    </location>
</feature>
<evidence type="ECO:0000313" key="14">
    <source>
        <dbReference type="Proteomes" id="UP000006727"/>
    </source>
</evidence>
<comment type="subcellular location">
    <subcellularLocation>
        <location evidence="1">Membrane</location>
        <topology evidence="1">Single-pass membrane protein</topology>
    </subcellularLocation>
</comment>
<protein>
    <submittedName>
        <fullName evidence="12">Mannan O-acetyltransferase 6</fullName>
    </submittedName>
</protein>
<keyword evidence="4" id="KW-0735">Signal-anchor</keyword>
<organism evidence="11">
    <name type="scientific">Physcomitrium patens</name>
    <name type="common">Spreading-leaved earth moss</name>
    <name type="synonym">Physcomitrella patens</name>
    <dbReference type="NCBI Taxonomy" id="3218"/>
    <lineage>
        <taxon>Eukaryota</taxon>
        <taxon>Viridiplantae</taxon>
        <taxon>Streptophyta</taxon>
        <taxon>Embryophyta</taxon>
        <taxon>Bryophyta</taxon>
        <taxon>Bryophytina</taxon>
        <taxon>Bryopsida</taxon>
        <taxon>Funariidae</taxon>
        <taxon>Funariales</taxon>
        <taxon>Funariaceae</taxon>
        <taxon>Physcomitrium</taxon>
    </lineage>
</organism>
<evidence type="ECO:0000259" key="9">
    <source>
        <dbReference type="Pfam" id="PF13839"/>
    </source>
</evidence>
<evidence type="ECO:0000256" key="7">
    <source>
        <dbReference type="SAM" id="MobiDB-lite"/>
    </source>
</evidence>
<keyword evidence="3 8" id="KW-0812">Transmembrane</keyword>
<dbReference type="InterPro" id="IPR026057">
    <property type="entry name" value="TBL_C"/>
</dbReference>
<dbReference type="PANTHER" id="PTHR32285">
    <property type="entry name" value="PROTEIN TRICHOME BIREFRINGENCE-LIKE 9-RELATED"/>
    <property type="match status" value="1"/>
</dbReference>
<dbReference type="Pfam" id="PF14416">
    <property type="entry name" value="PMR5N"/>
    <property type="match status" value="1"/>
</dbReference>
<dbReference type="EMBL" id="MK876271">
    <property type="protein sequence ID" value="QDE12525.1"/>
    <property type="molecule type" value="mRNA"/>
</dbReference>
<dbReference type="GO" id="GO:0005794">
    <property type="term" value="C:Golgi apparatus"/>
    <property type="evidence" value="ECO:0000318"/>
    <property type="project" value="GO_Central"/>
</dbReference>
<comment type="similarity">
    <text evidence="2">Belongs to the PC-esterase family. TBL subfamily.</text>
</comment>